<protein>
    <submittedName>
        <fullName evidence="2">Auxin-binding protein</fullName>
    </submittedName>
</protein>
<dbReference type="EMBL" id="AHAM01000133">
    <property type="protein sequence ID" value="EHK56163.1"/>
    <property type="molecule type" value="Genomic_DNA"/>
</dbReference>
<name>H0HST7_9HYPH</name>
<dbReference type="InterPro" id="IPR032693">
    <property type="entry name" value="YtkA-like_dom"/>
</dbReference>
<organism evidence="2 3">
    <name type="scientific">Mesorhizobium alhagi CCNWXJ12-2</name>
    <dbReference type="NCBI Taxonomy" id="1107882"/>
    <lineage>
        <taxon>Bacteria</taxon>
        <taxon>Pseudomonadati</taxon>
        <taxon>Pseudomonadota</taxon>
        <taxon>Alphaproteobacteria</taxon>
        <taxon>Hyphomicrobiales</taxon>
        <taxon>Phyllobacteriaceae</taxon>
        <taxon>Allomesorhizobium</taxon>
    </lineage>
</organism>
<dbReference type="Pfam" id="PF13115">
    <property type="entry name" value="YtkA"/>
    <property type="match status" value="1"/>
</dbReference>
<proteinExistence type="predicted"/>
<feature type="domain" description="YtkA-like" evidence="1">
    <location>
        <begin position="69"/>
        <end position="150"/>
    </location>
</feature>
<reference evidence="2 3" key="1">
    <citation type="journal article" date="2012" name="J. Bacteriol.">
        <title>Draft Genome Sequence of Mesorhizobium alhagi CCNWXJ12-2T, a Novel Salt-Resistant Species Isolated from the Desert of Northwestern China.</title>
        <authorList>
            <person name="Zhou M."/>
            <person name="Chen W."/>
            <person name="Chen H."/>
            <person name="Wei G."/>
        </authorList>
    </citation>
    <scope>NUCLEOTIDE SEQUENCE [LARGE SCALE GENOMIC DNA]</scope>
    <source>
        <strain evidence="2 3">CCNWXJ12-2</strain>
    </source>
</reference>
<evidence type="ECO:0000259" key="1">
    <source>
        <dbReference type="Pfam" id="PF13115"/>
    </source>
</evidence>
<gene>
    <name evidence="2" type="ORF">MAXJ12_16141</name>
</gene>
<keyword evidence="3" id="KW-1185">Reference proteome</keyword>
<accession>H0HST7</accession>
<dbReference type="AlphaFoldDB" id="H0HST7"/>
<dbReference type="Proteomes" id="UP000003250">
    <property type="component" value="Unassembled WGS sequence"/>
</dbReference>
<sequence length="169" mass="18149">MLRLFVPVRSDYFATLGIVVEIELTRIWRYAAAALVVGLIAAGGMMAMHGSSAPPADLDLSRSKSSEKDVFLVSVEPEAGSFRQGELHSWVLTVKKPDGTPVEDASIAVDGGMPDHNHGLPTSPKVTAHIGEGRYRVEGVKFNMGGWWVLRFAISSPAGADEAVFNLTL</sequence>
<dbReference type="PATRIC" id="fig|1107882.3.peg.3143"/>
<evidence type="ECO:0000313" key="2">
    <source>
        <dbReference type="EMBL" id="EHK56163.1"/>
    </source>
</evidence>
<evidence type="ECO:0000313" key="3">
    <source>
        <dbReference type="Proteomes" id="UP000003250"/>
    </source>
</evidence>